<gene>
    <name evidence="1" type="ORF">METZ01_LOCUS282310</name>
</gene>
<accession>A0A382KYC4</accession>
<protein>
    <submittedName>
        <fullName evidence="1">Uncharacterized protein</fullName>
    </submittedName>
</protein>
<sequence>MLQKKSHVNNQIEMNKTIQKKKPKRITKRNCKQDLLMQSLITFFSNKKNINIILSIIEGKSKISLRLIDWFVTNYCKKNTVRYYINKKGLPKKQIDVHLNYKTQLKSFSKKQFDPFRRDERILFEYDNEKKLTLTTTVGQLNFFRWVIKNNILIYIEKNLKSIEKDMNSVTKKNRIKYLKDKEQKTTKNKKPIRKRRQLCVSATKTISKHVATITVNFN</sequence>
<dbReference type="InterPro" id="IPR055621">
    <property type="entry name" value="DUF7197"/>
</dbReference>
<reference evidence="1" key="1">
    <citation type="submission" date="2018-05" db="EMBL/GenBank/DDBJ databases">
        <authorList>
            <person name="Lanie J.A."/>
            <person name="Ng W.-L."/>
            <person name="Kazmierczak K.M."/>
            <person name="Andrzejewski T.M."/>
            <person name="Davidsen T.M."/>
            <person name="Wayne K.J."/>
            <person name="Tettelin H."/>
            <person name="Glass J.I."/>
            <person name="Rusch D."/>
            <person name="Podicherti R."/>
            <person name="Tsui H.-C.T."/>
            <person name="Winkler M.E."/>
        </authorList>
    </citation>
    <scope>NUCLEOTIDE SEQUENCE</scope>
</reference>
<name>A0A382KYC4_9ZZZZ</name>
<proteinExistence type="predicted"/>
<dbReference type="EMBL" id="UINC01083600">
    <property type="protein sequence ID" value="SVC29456.1"/>
    <property type="molecule type" value="Genomic_DNA"/>
</dbReference>
<dbReference type="AlphaFoldDB" id="A0A382KYC4"/>
<organism evidence="1">
    <name type="scientific">marine metagenome</name>
    <dbReference type="NCBI Taxonomy" id="408172"/>
    <lineage>
        <taxon>unclassified sequences</taxon>
        <taxon>metagenomes</taxon>
        <taxon>ecological metagenomes</taxon>
    </lineage>
</organism>
<evidence type="ECO:0000313" key="1">
    <source>
        <dbReference type="EMBL" id="SVC29456.1"/>
    </source>
</evidence>
<dbReference type="Pfam" id="PF23827">
    <property type="entry name" value="DUF7197"/>
    <property type="match status" value="1"/>
</dbReference>